<dbReference type="GO" id="GO:0005524">
    <property type="term" value="F:ATP binding"/>
    <property type="evidence" value="ECO:0007669"/>
    <property type="project" value="UniProtKB-KW"/>
</dbReference>
<keyword evidence="2" id="KW-0547">Nucleotide-binding</keyword>
<dbReference type="PANTHER" id="PTHR19211">
    <property type="entry name" value="ATP-BINDING TRANSPORT PROTEIN-RELATED"/>
    <property type="match status" value="1"/>
</dbReference>
<evidence type="ECO:0000256" key="3">
    <source>
        <dbReference type="ARBA" id="ARBA00022840"/>
    </source>
</evidence>
<dbReference type="InterPro" id="IPR003593">
    <property type="entry name" value="AAA+_ATPase"/>
</dbReference>
<dbReference type="GO" id="GO:0016887">
    <property type="term" value="F:ATP hydrolysis activity"/>
    <property type="evidence" value="ECO:0007669"/>
    <property type="project" value="InterPro"/>
</dbReference>
<dbReference type="InterPro" id="IPR027417">
    <property type="entry name" value="P-loop_NTPase"/>
</dbReference>
<reference evidence="6 7" key="1">
    <citation type="submission" date="2020-07" db="EMBL/GenBank/DDBJ databases">
        <title>Sequencing the genomes of 1000 actinobacteria strains.</title>
        <authorList>
            <person name="Klenk H.-P."/>
        </authorList>
    </citation>
    <scope>NUCLEOTIDE SEQUENCE [LARGE SCALE GENOMIC DNA]</scope>
    <source>
        <strain evidence="6 7">DSM 26487</strain>
    </source>
</reference>
<evidence type="ECO:0000313" key="6">
    <source>
        <dbReference type="EMBL" id="NYI77850.1"/>
    </source>
</evidence>
<accession>A0A7Z0DLY7</accession>
<comment type="caution">
    <text evidence="6">The sequence shown here is derived from an EMBL/GenBank/DDBJ whole genome shotgun (WGS) entry which is preliminary data.</text>
</comment>
<gene>
    <name evidence="6" type="ORF">BJ988_002498</name>
</gene>
<dbReference type="RefSeq" id="WP_179658287.1">
    <property type="nucleotide sequence ID" value="NZ_JACBZR010000001.1"/>
</dbReference>
<evidence type="ECO:0000256" key="4">
    <source>
        <dbReference type="SAM" id="Coils"/>
    </source>
</evidence>
<dbReference type="SUPFAM" id="SSF52540">
    <property type="entry name" value="P-loop containing nucleoside triphosphate hydrolases"/>
    <property type="match status" value="2"/>
</dbReference>
<feature type="coiled-coil region" evidence="4">
    <location>
        <begin position="229"/>
        <end position="263"/>
    </location>
</feature>
<name>A0A7Z0DLY7_9ACTN</name>
<dbReference type="SMART" id="SM00382">
    <property type="entry name" value="AAA"/>
    <property type="match status" value="2"/>
</dbReference>
<feature type="domain" description="ABC transporter" evidence="5">
    <location>
        <begin position="8"/>
        <end position="240"/>
    </location>
</feature>
<keyword evidence="1" id="KW-0677">Repeat</keyword>
<keyword evidence="3" id="KW-0067">ATP-binding</keyword>
<dbReference type="Gene3D" id="3.40.50.300">
    <property type="entry name" value="P-loop containing nucleotide triphosphate hydrolases"/>
    <property type="match status" value="2"/>
</dbReference>
<dbReference type="InterPro" id="IPR003439">
    <property type="entry name" value="ABC_transporter-like_ATP-bd"/>
</dbReference>
<dbReference type="EMBL" id="JACBZR010000001">
    <property type="protein sequence ID" value="NYI77850.1"/>
    <property type="molecule type" value="Genomic_DNA"/>
</dbReference>
<organism evidence="6 7">
    <name type="scientific">Nocardioides panzhihuensis</name>
    <dbReference type="NCBI Taxonomy" id="860243"/>
    <lineage>
        <taxon>Bacteria</taxon>
        <taxon>Bacillati</taxon>
        <taxon>Actinomycetota</taxon>
        <taxon>Actinomycetes</taxon>
        <taxon>Propionibacteriales</taxon>
        <taxon>Nocardioidaceae</taxon>
        <taxon>Nocardioides</taxon>
    </lineage>
</organism>
<dbReference type="FunFam" id="3.40.50.300:FF:001320">
    <property type="entry name" value="Heme ABC transporter ATP-binding protein"/>
    <property type="match status" value="1"/>
</dbReference>
<dbReference type="InterPro" id="IPR050611">
    <property type="entry name" value="ABCF"/>
</dbReference>
<keyword evidence="7" id="KW-1185">Reference proteome</keyword>
<evidence type="ECO:0000313" key="7">
    <source>
        <dbReference type="Proteomes" id="UP000564496"/>
    </source>
</evidence>
<sequence>MSTQNPAVVVDGLTLLWPDGATALDGLDAAFNPGRTGLVGTNGAGKSTLLKVVAGELKPTAGSVSARGQVRYLPQQITLHTYATVADLLGVRHRLDALRAIESGDPDPRHFDALADDWGVEERARAALASNGLPDLDLDRRVATLSGGETVATALGGISLSGAEIALLDEPTNNLDREARHRFYDMVASWRGTLVVASHDLELLDLMDETAELREGSLTVYGGPYSAFRAHVEREQAAAEQALTTAEQKLRTEKRQRVEAQTKLARRQRYARTDYENKRRPKTIMKARAREAEVSAGKLRGELDGKVDRARELRDRTAERLRRDPQVKIELPSPGLPAGRRVAELHDAGGRTIVVQGPERLAITGRNGVGKTRLVETLIRPRAVTQEPYATALTDRIGYLPQRLDHLDDDLTILETVRRAQPEAEPEEVRATLAGFGFRGDVVRRRVGDVSGGERFRVALVTVLLADPPNQLLLLDEPTNNLDITTVEQVVAALEAYRGALIVVSHDDAFLARLGIDTYVHVENGRFS</sequence>
<evidence type="ECO:0000256" key="1">
    <source>
        <dbReference type="ARBA" id="ARBA00022737"/>
    </source>
</evidence>
<dbReference type="Pfam" id="PF00005">
    <property type="entry name" value="ABC_tran"/>
    <property type="match status" value="2"/>
</dbReference>
<dbReference type="PROSITE" id="PS50893">
    <property type="entry name" value="ABC_TRANSPORTER_2"/>
    <property type="match status" value="1"/>
</dbReference>
<keyword evidence="4" id="KW-0175">Coiled coil</keyword>
<dbReference type="Proteomes" id="UP000564496">
    <property type="component" value="Unassembled WGS sequence"/>
</dbReference>
<dbReference type="AlphaFoldDB" id="A0A7Z0DLY7"/>
<dbReference type="PANTHER" id="PTHR19211:SF6">
    <property type="entry name" value="BLL7188 PROTEIN"/>
    <property type="match status" value="1"/>
</dbReference>
<protein>
    <submittedName>
        <fullName evidence="6">ATPase subunit of ABC transporter with duplicated ATPase domains</fullName>
    </submittedName>
</protein>
<evidence type="ECO:0000259" key="5">
    <source>
        <dbReference type="PROSITE" id="PS50893"/>
    </source>
</evidence>
<evidence type="ECO:0000256" key="2">
    <source>
        <dbReference type="ARBA" id="ARBA00022741"/>
    </source>
</evidence>
<proteinExistence type="predicted"/>